<organism evidence="2 3">
    <name type="scientific">Chitinophaga hostae</name>
    <dbReference type="NCBI Taxonomy" id="2831022"/>
    <lineage>
        <taxon>Bacteria</taxon>
        <taxon>Pseudomonadati</taxon>
        <taxon>Bacteroidota</taxon>
        <taxon>Chitinophagia</taxon>
        <taxon>Chitinophagales</taxon>
        <taxon>Chitinophagaceae</taxon>
        <taxon>Chitinophaga</taxon>
    </lineage>
</organism>
<keyword evidence="1" id="KW-0812">Transmembrane</keyword>
<keyword evidence="1" id="KW-1133">Transmembrane helix</keyword>
<keyword evidence="1" id="KW-0472">Membrane</keyword>
<evidence type="ECO:0000313" key="3">
    <source>
        <dbReference type="Proteomes" id="UP000676386"/>
    </source>
</evidence>
<proteinExistence type="predicted"/>
<comment type="caution">
    <text evidence="2">The sequence shown here is derived from an EMBL/GenBank/DDBJ whole genome shotgun (WGS) entry which is preliminary data.</text>
</comment>
<keyword evidence="3" id="KW-1185">Reference proteome</keyword>
<gene>
    <name evidence="2" type="ORF">KE626_25840</name>
</gene>
<name>A0ABS5J6C9_9BACT</name>
<evidence type="ECO:0000256" key="1">
    <source>
        <dbReference type="SAM" id="Phobius"/>
    </source>
</evidence>
<protein>
    <submittedName>
        <fullName evidence="2">Uncharacterized protein</fullName>
    </submittedName>
</protein>
<dbReference type="EMBL" id="JAGTXB010000017">
    <property type="protein sequence ID" value="MBS0030774.1"/>
    <property type="molecule type" value="Genomic_DNA"/>
</dbReference>
<feature type="transmembrane region" description="Helical" evidence="1">
    <location>
        <begin position="38"/>
        <end position="59"/>
    </location>
</feature>
<accession>A0ABS5J6C9</accession>
<dbReference type="RefSeq" id="WP_211975912.1">
    <property type="nucleotide sequence ID" value="NZ_JAGTXB010000017.1"/>
</dbReference>
<reference evidence="2 3" key="1">
    <citation type="submission" date="2021-04" db="EMBL/GenBank/DDBJ databases">
        <title>Chitinophaga sp. nov., isolated from the rhizosphere soil.</title>
        <authorList>
            <person name="He S."/>
        </authorList>
    </citation>
    <scope>NUCLEOTIDE SEQUENCE [LARGE SCALE GENOMIC DNA]</scope>
    <source>
        <strain evidence="2 3">2R12</strain>
    </source>
</reference>
<dbReference type="Proteomes" id="UP000676386">
    <property type="component" value="Unassembled WGS sequence"/>
</dbReference>
<sequence>MSDQMSLTGYGCDNQGHLNPTPEQLDYNMPFTSDPQTFGMPITVGAYFGMLNNFYLLLLSNPALKAAFQGNYFVDFSKASLLRILSQEGCEYIRFHFAVPEADQKISLSAEGLNVVREQIGYAQLLDKATNNNMLPATGDPKIEERGNGKLPLPPALKHLFELLKAQGSPFATADLDQIV</sequence>
<evidence type="ECO:0000313" key="2">
    <source>
        <dbReference type="EMBL" id="MBS0030774.1"/>
    </source>
</evidence>